<accession>A0A0A8XY55</accession>
<dbReference type="EMBL" id="GBRH01278951">
    <property type="protein sequence ID" value="JAD18944.1"/>
    <property type="molecule type" value="Transcribed_RNA"/>
</dbReference>
<dbReference type="AlphaFoldDB" id="A0A0A8XY55"/>
<reference evidence="1" key="2">
    <citation type="journal article" date="2015" name="Data Brief">
        <title>Shoot transcriptome of the giant reed, Arundo donax.</title>
        <authorList>
            <person name="Barrero R.A."/>
            <person name="Guerrero F.D."/>
            <person name="Moolhuijzen P."/>
            <person name="Goolsby J.A."/>
            <person name="Tidwell J."/>
            <person name="Bellgard S.E."/>
            <person name="Bellgard M.I."/>
        </authorList>
    </citation>
    <scope>NUCLEOTIDE SEQUENCE</scope>
    <source>
        <tissue evidence="1">Shoot tissue taken approximately 20 cm above the soil surface</tissue>
    </source>
</reference>
<proteinExistence type="predicted"/>
<protein>
    <submittedName>
        <fullName evidence="1">Uncharacterized protein</fullName>
    </submittedName>
</protein>
<name>A0A0A8XY55_ARUDO</name>
<organism evidence="1">
    <name type="scientific">Arundo donax</name>
    <name type="common">Giant reed</name>
    <name type="synonym">Donax arundinaceus</name>
    <dbReference type="NCBI Taxonomy" id="35708"/>
    <lineage>
        <taxon>Eukaryota</taxon>
        <taxon>Viridiplantae</taxon>
        <taxon>Streptophyta</taxon>
        <taxon>Embryophyta</taxon>
        <taxon>Tracheophyta</taxon>
        <taxon>Spermatophyta</taxon>
        <taxon>Magnoliopsida</taxon>
        <taxon>Liliopsida</taxon>
        <taxon>Poales</taxon>
        <taxon>Poaceae</taxon>
        <taxon>PACMAD clade</taxon>
        <taxon>Arundinoideae</taxon>
        <taxon>Arundineae</taxon>
        <taxon>Arundo</taxon>
    </lineage>
</organism>
<reference evidence="1" key="1">
    <citation type="submission" date="2014-09" db="EMBL/GenBank/DDBJ databases">
        <authorList>
            <person name="Magalhaes I.L.F."/>
            <person name="Oliveira U."/>
            <person name="Santos F.R."/>
            <person name="Vidigal T.H.D.A."/>
            <person name="Brescovit A.D."/>
            <person name="Santos A.J."/>
        </authorList>
    </citation>
    <scope>NUCLEOTIDE SEQUENCE</scope>
    <source>
        <tissue evidence="1">Shoot tissue taken approximately 20 cm above the soil surface</tissue>
    </source>
</reference>
<sequence>MLLHVCHCYMNKKKLRQGLCIWNSS</sequence>
<evidence type="ECO:0000313" key="1">
    <source>
        <dbReference type="EMBL" id="JAD18944.1"/>
    </source>
</evidence>